<protein>
    <recommendedName>
        <fullName evidence="1">DUF4817 domain-containing protein</fullName>
    </recommendedName>
</protein>
<feature type="non-terminal residue" evidence="2">
    <location>
        <position position="78"/>
    </location>
</feature>
<organism evidence="2 3">
    <name type="scientific">Aquatica leii</name>
    <dbReference type="NCBI Taxonomy" id="1421715"/>
    <lineage>
        <taxon>Eukaryota</taxon>
        <taxon>Metazoa</taxon>
        <taxon>Ecdysozoa</taxon>
        <taxon>Arthropoda</taxon>
        <taxon>Hexapoda</taxon>
        <taxon>Insecta</taxon>
        <taxon>Pterygota</taxon>
        <taxon>Neoptera</taxon>
        <taxon>Endopterygota</taxon>
        <taxon>Coleoptera</taxon>
        <taxon>Polyphaga</taxon>
        <taxon>Elateriformia</taxon>
        <taxon>Elateroidea</taxon>
        <taxon>Lampyridae</taxon>
        <taxon>Luciolinae</taxon>
        <taxon>Aquatica</taxon>
    </lineage>
</organism>
<sequence>MQLSYDKAHRNSREARRIYQQTYPLKQIPSHPTFQEVDRRLKETGCFMPPKSDSDRLRRVRTPNTEDIILQAVDNDPH</sequence>
<accession>A0AAN7QB29</accession>
<keyword evidence="3" id="KW-1185">Reference proteome</keyword>
<evidence type="ECO:0000259" key="1">
    <source>
        <dbReference type="Pfam" id="PF16087"/>
    </source>
</evidence>
<feature type="domain" description="DUF4817" evidence="1">
    <location>
        <begin position="5"/>
        <end position="45"/>
    </location>
</feature>
<evidence type="ECO:0000313" key="3">
    <source>
        <dbReference type="Proteomes" id="UP001353858"/>
    </source>
</evidence>
<evidence type="ECO:0000313" key="2">
    <source>
        <dbReference type="EMBL" id="KAK4886115.1"/>
    </source>
</evidence>
<dbReference type="Pfam" id="PF16087">
    <property type="entry name" value="DUF4817"/>
    <property type="match status" value="1"/>
</dbReference>
<reference evidence="3" key="1">
    <citation type="submission" date="2023-01" db="EMBL/GenBank/DDBJ databases">
        <title>Key to firefly adult light organ development and bioluminescence: homeobox transcription factors regulate luciferase expression and transportation to peroxisome.</title>
        <authorList>
            <person name="Fu X."/>
        </authorList>
    </citation>
    <scope>NUCLEOTIDE SEQUENCE [LARGE SCALE GENOMIC DNA]</scope>
</reference>
<dbReference type="EMBL" id="JARPUR010000001">
    <property type="protein sequence ID" value="KAK4886115.1"/>
    <property type="molecule type" value="Genomic_DNA"/>
</dbReference>
<dbReference type="AlphaFoldDB" id="A0AAN7QB29"/>
<name>A0AAN7QB29_9COLE</name>
<gene>
    <name evidence="2" type="ORF">RN001_002386</name>
</gene>
<dbReference type="Proteomes" id="UP001353858">
    <property type="component" value="Unassembled WGS sequence"/>
</dbReference>
<comment type="caution">
    <text evidence="2">The sequence shown here is derived from an EMBL/GenBank/DDBJ whole genome shotgun (WGS) entry which is preliminary data.</text>
</comment>
<dbReference type="InterPro" id="IPR032135">
    <property type="entry name" value="DUF4817"/>
</dbReference>
<proteinExistence type="predicted"/>